<keyword evidence="3" id="KW-1185">Reference proteome</keyword>
<feature type="compositionally biased region" description="Acidic residues" evidence="1">
    <location>
        <begin position="1"/>
        <end position="11"/>
    </location>
</feature>
<dbReference type="GeneID" id="28735455"/>
<reference evidence="2 3" key="1">
    <citation type="submission" date="2015-06" db="EMBL/GenBank/DDBJ databases">
        <title>Draft genome of the ant-associated black yeast Phialophora attae CBS 131958.</title>
        <authorList>
            <person name="Moreno L.F."/>
            <person name="Stielow B.J."/>
            <person name="de Hoog S."/>
            <person name="Vicente V.A."/>
            <person name="Weiss V.A."/>
            <person name="de Vries M."/>
            <person name="Cruz L.M."/>
            <person name="Souza E.M."/>
        </authorList>
    </citation>
    <scope>NUCLEOTIDE SEQUENCE [LARGE SCALE GENOMIC DNA]</scope>
    <source>
        <strain evidence="2 3">CBS 131958</strain>
    </source>
</reference>
<dbReference type="RefSeq" id="XP_017999504.1">
    <property type="nucleotide sequence ID" value="XM_018143575.1"/>
</dbReference>
<dbReference type="Proteomes" id="UP000038010">
    <property type="component" value="Unassembled WGS sequence"/>
</dbReference>
<accession>A0A0N0NLP4</accession>
<protein>
    <submittedName>
        <fullName evidence="2">Uncharacterized protein</fullName>
    </submittedName>
</protein>
<gene>
    <name evidence="2" type="ORF">AB675_3518</name>
</gene>
<feature type="region of interest" description="Disordered" evidence="1">
    <location>
        <begin position="1"/>
        <end position="22"/>
    </location>
</feature>
<comment type="caution">
    <text evidence="2">The sequence shown here is derived from an EMBL/GenBank/DDBJ whole genome shotgun (WGS) entry which is preliminary data.</text>
</comment>
<proteinExistence type="predicted"/>
<dbReference type="VEuPathDB" id="FungiDB:AB675_3518"/>
<dbReference type="AlphaFoldDB" id="A0A0N0NLP4"/>
<evidence type="ECO:0000313" key="2">
    <source>
        <dbReference type="EMBL" id="KPI39541.1"/>
    </source>
</evidence>
<name>A0A0N0NLP4_9EURO</name>
<evidence type="ECO:0000313" key="3">
    <source>
        <dbReference type="Proteomes" id="UP000038010"/>
    </source>
</evidence>
<evidence type="ECO:0000256" key="1">
    <source>
        <dbReference type="SAM" id="MobiDB-lite"/>
    </source>
</evidence>
<organism evidence="2 3">
    <name type="scientific">Cyphellophora attinorum</name>
    <dbReference type="NCBI Taxonomy" id="1664694"/>
    <lineage>
        <taxon>Eukaryota</taxon>
        <taxon>Fungi</taxon>
        <taxon>Dikarya</taxon>
        <taxon>Ascomycota</taxon>
        <taxon>Pezizomycotina</taxon>
        <taxon>Eurotiomycetes</taxon>
        <taxon>Chaetothyriomycetidae</taxon>
        <taxon>Chaetothyriales</taxon>
        <taxon>Cyphellophoraceae</taxon>
        <taxon>Cyphellophora</taxon>
    </lineage>
</organism>
<sequence>MSSEQPAEDSGESAPTLTKIPNYPEAFITRGEAQVESLKQASRPSAMMLGNILMMAQTQIALSKLNSGVGAQAAREVSDSRLRVQTSLKHLKDIVATVSKESQDMFALSQADIDRANAGAREFVASCDVDVNNKVADEPEKRLVVYAELLKFSAVMFEMNVARFIARVRK</sequence>
<dbReference type="EMBL" id="LFJN01000014">
    <property type="protein sequence ID" value="KPI39541.1"/>
    <property type="molecule type" value="Genomic_DNA"/>
</dbReference>